<dbReference type="STRING" id="441119.SAMN04488047_102250"/>
<protein>
    <submittedName>
        <fullName evidence="1">Uncharacterized conserved protein, DUF952 family</fullName>
    </submittedName>
</protein>
<dbReference type="Pfam" id="PF06108">
    <property type="entry name" value="DUF952"/>
    <property type="match status" value="1"/>
</dbReference>
<dbReference type="Proteomes" id="UP000199356">
    <property type="component" value="Unassembled WGS sequence"/>
</dbReference>
<dbReference type="SUPFAM" id="SSF56399">
    <property type="entry name" value="ADP-ribosylation"/>
    <property type="match status" value="1"/>
</dbReference>
<dbReference type="InterPro" id="IPR009297">
    <property type="entry name" value="DUF952"/>
</dbReference>
<organism evidence="1 2">
    <name type="scientific">Tranquillimonas alkanivorans</name>
    <dbReference type="NCBI Taxonomy" id="441119"/>
    <lineage>
        <taxon>Bacteria</taxon>
        <taxon>Pseudomonadati</taxon>
        <taxon>Pseudomonadota</taxon>
        <taxon>Alphaproteobacteria</taxon>
        <taxon>Rhodobacterales</taxon>
        <taxon>Roseobacteraceae</taxon>
        <taxon>Tranquillimonas</taxon>
    </lineage>
</organism>
<dbReference type="PANTHER" id="PTHR34129">
    <property type="entry name" value="BLR1139 PROTEIN"/>
    <property type="match status" value="1"/>
</dbReference>
<dbReference type="EMBL" id="FOXA01000002">
    <property type="protein sequence ID" value="SFP08345.1"/>
    <property type="molecule type" value="Genomic_DNA"/>
</dbReference>
<keyword evidence="2" id="KW-1185">Reference proteome</keyword>
<evidence type="ECO:0000313" key="1">
    <source>
        <dbReference type="EMBL" id="SFP08345.1"/>
    </source>
</evidence>
<name>A0A1I5MFI3_9RHOB</name>
<sequence>MWRARGMQPPMLIYKVLRSDEYAALRLAGETRGAPVDVSDGYIHFSDATTLRGTLEKHFAGEDGLMLLAVEADTLGDDLKWEPSRGGALFPHLYRRLRMDDVAWSKPVALVGGRHDLPEDLA</sequence>
<proteinExistence type="predicted"/>
<evidence type="ECO:0000313" key="2">
    <source>
        <dbReference type="Proteomes" id="UP000199356"/>
    </source>
</evidence>
<gene>
    <name evidence="1" type="ORF">SAMN04488047_102250</name>
</gene>
<accession>A0A1I5MFI3</accession>
<dbReference type="Gene3D" id="3.20.170.20">
    <property type="entry name" value="Protein of unknown function DUF952"/>
    <property type="match status" value="1"/>
</dbReference>
<dbReference type="PANTHER" id="PTHR34129:SF1">
    <property type="entry name" value="DUF952 DOMAIN-CONTAINING PROTEIN"/>
    <property type="match status" value="1"/>
</dbReference>
<dbReference type="AlphaFoldDB" id="A0A1I5MFI3"/>
<reference evidence="1 2" key="1">
    <citation type="submission" date="2016-10" db="EMBL/GenBank/DDBJ databases">
        <authorList>
            <person name="de Groot N.N."/>
        </authorList>
    </citation>
    <scope>NUCLEOTIDE SEQUENCE [LARGE SCALE GENOMIC DNA]</scope>
    <source>
        <strain evidence="1 2">DSM 19547</strain>
    </source>
</reference>